<dbReference type="EMBL" id="WCRW01000035">
    <property type="protein sequence ID" value="KAB4450118.1"/>
    <property type="molecule type" value="Genomic_DNA"/>
</dbReference>
<dbReference type="RefSeq" id="WP_054960579.1">
    <property type="nucleotide sequence ID" value="NZ_CDQO01000934.1"/>
</dbReference>
<dbReference type="AlphaFoldDB" id="A0A7J5JFJ7"/>
<accession>A0A7J5JFJ7</accession>
<organism evidence="1 2">
    <name type="scientific">Bacteroides thetaiotaomicron</name>
    <dbReference type="NCBI Taxonomy" id="818"/>
    <lineage>
        <taxon>Bacteria</taxon>
        <taxon>Pseudomonadati</taxon>
        <taxon>Bacteroidota</taxon>
        <taxon>Bacteroidia</taxon>
        <taxon>Bacteroidales</taxon>
        <taxon>Bacteroidaceae</taxon>
        <taxon>Bacteroides</taxon>
    </lineage>
</organism>
<comment type="caution">
    <text evidence="1">The sequence shown here is derived from an EMBL/GenBank/DDBJ whole genome shotgun (WGS) entry which is preliminary data.</text>
</comment>
<gene>
    <name evidence="1" type="ORF">GAN75_26500</name>
</gene>
<name>A0A7J5JFJ7_BACT4</name>
<dbReference type="Proteomes" id="UP000436825">
    <property type="component" value="Unassembled WGS sequence"/>
</dbReference>
<evidence type="ECO:0000313" key="1">
    <source>
        <dbReference type="EMBL" id="KAB4450118.1"/>
    </source>
</evidence>
<proteinExistence type="predicted"/>
<evidence type="ECO:0000313" key="2">
    <source>
        <dbReference type="Proteomes" id="UP000436825"/>
    </source>
</evidence>
<reference evidence="1 2" key="1">
    <citation type="journal article" date="2019" name="Nat. Med.">
        <title>A library of human gut bacterial isolates paired with longitudinal multiomics data enables mechanistic microbiome research.</title>
        <authorList>
            <person name="Poyet M."/>
            <person name="Groussin M."/>
            <person name="Gibbons S.M."/>
            <person name="Avila-Pacheco J."/>
            <person name="Jiang X."/>
            <person name="Kearney S.M."/>
            <person name="Perrotta A.R."/>
            <person name="Berdy B."/>
            <person name="Zhao S."/>
            <person name="Lieberman T.D."/>
            <person name="Swanson P.K."/>
            <person name="Smith M."/>
            <person name="Roesemann S."/>
            <person name="Alexander J.E."/>
            <person name="Rich S.A."/>
            <person name="Livny J."/>
            <person name="Vlamakis H."/>
            <person name="Clish C."/>
            <person name="Bullock K."/>
            <person name="Deik A."/>
            <person name="Scott J."/>
            <person name="Pierce K.A."/>
            <person name="Xavier R.J."/>
            <person name="Alm E.J."/>
        </authorList>
    </citation>
    <scope>NUCLEOTIDE SEQUENCE [LARGE SCALE GENOMIC DNA]</scope>
    <source>
        <strain evidence="1 2">BIOML-A160</strain>
    </source>
</reference>
<sequence length="109" mass="12126">MNMILKIIGFVLSKLYGLMCQYNTLIINGMIGGGKRMIAYPYTIRGANNILASEPINIGPNSTIYTTRAKLIIKSHFISGPNLTIITGDHHYIVGKFLDEIKDAEDPRK</sequence>
<protein>
    <submittedName>
        <fullName evidence="1">Uncharacterized protein</fullName>
    </submittedName>
</protein>